<reference evidence="3 4" key="1">
    <citation type="submission" date="2006-10" db="EMBL/GenBank/DDBJ databases">
        <title>Complete sequence of Syntrophobacter fumaroxidans MPOB.</title>
        <authorList>
            <consortium name="US DOE Joint Genome Institute"/>
            <person name="Copeland A."/>
            <person name="Lucas S."/>
            <person name="Lapidus A."/>
            <person name="Barry K."/>
            <person name="Detter J.C."/>
            <person name="Glavina del Rio T."/>
            <person name="Hammon N."/>
            <person name="Israni S."/>
            <person name="Pitluck S."/>
            <person name="Goltsman E.G."/>
            <person name="Martinez M."/>
            <person name="Schmutz J."/>
            <person name="Larimer F."/>
            <person name="Land M."/>
            <person name="Hauser L."/>
            <person name="Kyrpides N."/>
            <person name="Kim E."/>
            <person name="Boone D.R."/>
            <person name="Brockman F."/>
            <person name="Culley D."/>
            <person name="Ferry J."/>
            <person name="Gunsalus R."/>
            <person name="McInerney M.J."/>
            <person name="Morrison M."/>
            <person name="Plugge C."/>
            <person name="Rohlin L."/>
            <person name="Scholten J."/>
            <person name="Sieber J."/>
            <person name="Stams A.J.M."/>
            <person name="Worm P."/>
            <person name="Henstra A.M."/>
            <person name="Richardson P."/>
        </authorList>
    </citation>
    <scope>NUCLEOTIDE SEQUENCE [LARGE SCALE GENOMIC DNA]</scope>
    <source>
        <strain evidence="4">DSM 10017 / MPOB</strain>
    </source>
</reference>
<dbReference type="KEGG" id="sfu:Sfum_2628"/>
<evidence type="ECO:0000313" key="3">
    <source>
        <dbReference type="EMBL" id="ABK18306.1"/>
    </source>
</evidence>
<dbReference type="HOGENOM" id="CLU_810406_0_0_7"/>
<dbReference type="EMBL" id="CP000478">
    <property type="protein sequence ID" value="ABK18306.1"/>
    <property type="molecule type" value="Genomic_DNA"/>
</dbReference>
<dbReference type="SUPFAM" id="SSF53822">
    <property type="entry name" value="Periplasmic binding protein-like I"/>
    <property type="match status" value="1"/>
</dbReference>
<name>A0LLK4_SYNFM</name>
<evidence type="ECO:0000256" key="2">
    <source>
        <dbReference type="SAM" id="Phobius"/>
    </source>
</evidence>
<dbReference type="OrthoDB" id="9776955at2"/>
<dbReference type="CDD" id="cd06325">
    <property type="entry name" value="PBP1_ABC_unchar_transporter"/>
    <property type="match status" value="1"/>
</dbReference>
<dbReference type="PANTHER" id="PTHR35271:SF1">
    <property type="entry name" value="ABC TRANSPORTER, SUBSTRATE-BINDING LIPOPROTEIN"/>
    <property type="match status" value="1"/>
</dbReference>
<feature type="transmembrane region" description="Helical" evidence="2">
    <location>
        <begin position="55"/>
        <end position="74"/>
    </location>
</feature>
<evidence type="ECO:0000313" key="4">
    <source>
        <dbReference type="Proteomes" id="UP000001784"/>
    </source>
</evidence>
<accession>A0LLK4</accession>
<dbReference type="Gene3D" id="3.40.50.2300">
    <property type="match status" value="2"/>
</dbReference>
<dbReference type="InterPro" id="IPR028082">
    <property type="entry name" value="Peripla_BP_I"/>
</dbReference>
<evidence type="ECO:0000256" key="1">
    <source>
        <dbReference type="SAM" id="MobiDB-lite"/>
    </source>
</evidence>
<dbReference type="eggNOG" id="COG2984">
    <property type="taxonomic scope" value="Bacteria"/>
</dbReference>
<keyword evidence="2" id="KW-0472">Membrane</keyword>
<dbReference type="AlphaFoldDB" id="A0LLK4"/>
<keyword evidence="4" id="KW-1185">Reference proteome</keyword>
<dbReference type="STRING" id="335543.Sfum_2628"/>
<feature type="region of interest" description="Disordered" evidence="1">
    <location>
        <begin position="1"/>
        <end position="45"/>
    </location>
</feature>
<dbReference type="PANTHER" id="PTHR35271">
    <property type="entry name" value="ABC TRANSPORTER, SUBSTRATE-BINDING LIPOPROTEIN-RELATED"/>
    <property type="match status" value="1"/>
</dbReference>
<evidence type="ECO:0008006" key="5">
    <source>
        <dbReference type="Google" id="ProtNLM"/>
    </source>
</evidence>
<dbReference type="InterPro" id="IPR007487">
    <property type="entry name" value="ABC_transpt-TYRBP-like"/>
</dbReference>
<dbReference type="Proteomes" id="UP000001784">
    <property type="component" value="Chromosome"/>
</dbReference>
<gene>
    <name evidence="3" type="ordered locus">Sfum_2628</name>
</gene>
<dbReference type="InParanoid" id="A0LLK4"/>
<keyword evidence="2" id="KW-0812">Transmembrane</keyword>
<dbReference type="Pfam" id="PF04392">
    <property type="entry name" value="ABC_sub_bind"/>
    <property type="match status" value="1"/>
</dbReference>
<protein>
    <recommendedName>
        <fullName evidence="5">ABC transporter substrate-binding protein</fullName>
    </recommendedName>
</protein>
<keyword evidence="2" id="KW-1133">Transmembrane helix</keyword>
<organism evidence="3 4">
    <name type="scientific">Syntrophobacter fumaroxidans (strain DSM 10017 / MPOB)</name>
    <dbReference type="NCBI Taxonomy" id="335543"/>
    <lineage>
        <taxon>Bacteria</taxon>
        <taxon>Pseudomonadati</taxon>
        <taxon>Thermodesulfobacteriota</taxon>
        <taxon>Syntrophobacteria</taxon>
        <taxon>Syntrophobacterales</taxon>
        <taxon>Syntrophobacteraceae</taxon>
        <taxon>Syntrophobacter</taxon>
    </lineage>
</organism>
<sequence length="381" mass="41728">MENLDRAGFPRRCPLPSKTGMERISERPPSPGRGNRPADRHAGRRGCMSTARRSLSLWVCFLAIAVGLLFSGCADRKPGMKRVGILCGLDVLFPTVEGFKGGMQEMGYVEGVDIAYDVKRTNFDPETEERILRRFVADRVDMILVFPSEPAITAKEVTQGTPIPVVFCQTYTEGTNLIKSVPEPGGNITGVRFPGPDLALKRFEILHELLPQAKVFWVPYARDVPIVPPQLAVLRPVAEQAGITLVESPFESPEDLFQFMEERDKAGDIGIDAVLLISEPLTRIPAVFEAMGKFAFDHHIPIGGTIISSKEHSTLFGVAAKSLVSGRLAAVQAHKILKGMPAGSIPVISAESFFQLNYKVARELGLDVPEGLLKQADEILR</sequence>
<proteinExistence type="predicted"/>